<dbReference type="EMBL" id="CM044704">
    <property type="protein sequence ID" value="KAI5667816.1"/>
    <property type="molecule type" value="Genomic_DNA"/>
</dbReference>
<evidence type="ECO:0000313" key="2">
    <source>
        <dbReference type="Proteomes" id="UP001060085"/>
    </source>
</evidence>
<dbReference type="Proteomes" id="UP001060085">
    <property type="component" value="Linkage Group LG04"/>
</dbReference>
<evidence type="ECO:0000313" key="1">
    <source>
        <dbReference type="EMBL" id="KAI5667816.1"/>
    </source>
</evidence>
<reference evidence="2" key="1">
    <citation type="journal article" date="2023" name="Nat. Plants">
        <title>Single-cell RNA sequencing provides a high-resolution roadmap for understanding the multicellular compartmentation of specialized metabolism.</title>
        <authorList>
            <person name="Sun S."/>
            <person name="Shen X."/>
            <person name="Li Y."/>
            <person name="Li Y."/>
            <person name="Wang S."/>
            <person name="Li R."/>
            <person name="Zhang H."/>
            <person name="Shen G."/>
            <person name="Guo B."/>
            <person name="Wei J."/>
            <person name="Xu J."/>
            <person name="St-Pierre B."/>
            <person name="Chen S."/>
            <person name="Sun C."/>
        </authorList>
    </citation>
    <scope>NUCLEOTIDE SEQUENCE [LARGE SCALE GENOMIC DNA]</scope>
</reference>
<accession>A0ACC0B588</accession>
<name>A0ACC0B588_CATRO</name>
<gene>
    <name evidence="1" type="ORF">M9H77_17669</name>
</gene>
<proteinExistence type="predicted"/>
<sequence length="118" mass="13074">MWLVPHTRASSDGVDVLDSEEGIHLKRGVDHRGCGPIGLCGYCIMLCDGVRPPSGESERARNQGWSQGRPVAMCLDSLRLPSCARNPHVKTQYAAEVLGLEFWIYFSLEGYVFVCCFP</sequence>
<organism evidence="1 2">
    <name type="scientific">Catharanthus roseus</name>
    <name type="common">Madagascar periwinkle</name>
    <name type="synonym">Vinca rosea</name>
    <dbReference type="NCBI Taxonomy" id="4058"/>
    <lineage>
        <taxon>Eukaryota</taxon>
        <taxon>Viridiplantae</taxon>
        <taxon>Streptophyta</taxon>
        <taxon>Embryophyta</taxon>
        <taxon>Tracheophyta</taxon>
        <taxon>Spermatophyta</taxon>
        <taxon>Magnoliopsida</taxon>
        <taxon>eudicotyledons</taxon>
        <taxon>Gunneridae</taxon>
        <taxon>Pentapetalae</taxon>
        <taxon>asterids</taxon>
        <taxon>lamiids</taxon>
        <taxon>Gentianales</taxon>
        <taxon>Apocynaceae</taxon>
        <taxon>Rauvolfioideae</taxon>
        <taxon>Vinceae</taxon>
        <taxon>Catharanthinae</taxon>
        <taxon>Catharanthus</taxon>
    </lineage>
</organism>
<comment type="caution">
    <text evidence="1">The sequence shown here is derived from an EMBL/GenBank/DDBJ whole genome shotgun (WGS) entry which is preliminary data.</text>
</comment>
<keyword evidence="2" id="KW-1185">Reference proteome</keyword>
<protein>
    <submittedName>
        <fullName evidence="1">Uncharacterized protein</fullName>
    </submittedName>
</protein>